<evidence type="ECO:0000313" key="2">
    <source>
        <dbReference type="Proteomes" id="UP000712600"/>
    </source>
</evidence>
<sequence>MEYFHEKINWTQGQKRKTQTDLGGVYKRCQGERFGLVDPTGHWACWIGRSNSPSDELGVAYPTFPMAGRTMLVWLLPSEELVVVIQTRILALQLLVENHPQAEHPLQNHITYMCSLSEFVVASAMASIFSVILSCLFQNQLQHVSFVGSPRFSLGSPAFSLGSCGLSLGFPKEFSTLIPSQEA</sequence>
<protein>
    <submittedName>
        <fullName evidence="1">Uncharacterized protein</fullName>
    </submittedName>
</protein>
<name>A0A8S9SIW5_BRACR</name>
<comment type="caution">
    <text evidence="1">The sequence shown here is derived from an EMBL/GenBank/DDBJ whole genome shotgun (WGS) entry which is preliminary data.</text>
</comment>
<dbReference type="AlphaFoldDB" id="A0A8S9SIW5"/>
<proteinExistence type="predicted"/>
<reference evidence="1" key="1">
    <citation type="submission" date="2019-12" db="EMBL/GenBank/DDBJ databases">
        <title>Genome sequencing and annotation of Brassica cretica.</title>
        <authorList>
            <person name="Studholme D.J."/>
            <person name="Sarris P."/>
        </authorList>
    </citation>
    <scope>NUCLEOTIDE SEQUENCE</scope>
    <source>
        <strain evidence="1">PFS-109/04</strain>
        <tissue evidence="1">Leaf</tissue>
    </source>
</reference>
<organism evidence="1 2">
    <name type="scientific">Brassica cretica</name>
    <name type="common">Mustard</name>
    <dbReference type="NCBI Taxonomy" id="69181"/>
    <lineage>
        <taxon>Eukaryota</taxon>
        <taxon>Viridiplantae</taxon>
        <taxon>Streptophyta</taxon>
        <taxon>Embryophyta</taxon>
        <taxon>Tracheophyta</taxon>
        <taxon>Spermatophyta</taxon>
        <taxon>Magnoliopsida</taxon>
        <taxon>eudicotyledons</taxon>
        <taxon>Gunneridae</taxon>
        <taxon>Pentapetalae</taxon>
        <taxon>rosids</taxon>
        <taxon>malvids</taxon>
        <taxon>Brassicales</taxon>
        <taxon>Brassicaceae</taxon>
        <taxon>Brassiceae</taxon>
        <taxon>Brassica</taxon>
    </lineage>
</organism>
<dbReference type="Proteomes" id="UP000712600">
    <property type="component" value="Unassembled WGS sequence"/>
</dbReference>
<gene>
    <name evidence="1" type="ORF">F2Q69_00034736</name>
</gene>
<dbReference type="EMBL" id="QGKX02000004">
    <property type="protein sequence ID" value="KAF3601712.1"/>
    <property type="molecule type" value="Genomic_DNA"/>
</dbReference>
<evidence type="ECO:0000313" key="1">
    <source>
        <dbReference type="EMBL" id="KAF3601712.1"/>
    </source>
</evidence>
<accession>A0A8S9SIW5</accession>